<dbReference type="OrthoDB" id="25658at2157"/>
<dbReference type="EMBL" id="JWHL01000021">
    <property type="protein sequence ID" value="MBR1369843.1"/>
    <property type="molecule type" value="Genomic_DNA"/>
</dbReference>
<organism evidence="11 12">
    <name type="scientific">Methanocalculus chunghsingensis</name>
    <dbReference type="NCBI Taxonomy" id="156457"/>
    <lineage>
        <taxon>Archaea</taxon>
        <taxon>Methanobacteriati</taxon>
        <taxon>Methanobacteriota</taxon>
        <taxon>Stenosarchaea group</taxon>
        <taxon>Methanomicrobia</taxon>
        <taxon>Methanomicrobiales</taxon>
        <taxon>Methanocalculaceae</taxon>
        <taxon>Methanocalculus</taxon>
    </lineage>
</organism>
<proteinExistence type="inferred from homology"/>
<comment type="similarity">
    <text evidence="9 10">Belongs to the TrpA family.</text>
</comment>
<evidence type="ECO:0000256" key="2">
    <source>
        <dbReference type="ARBA" id="ARBA00004733"/>
    </source>
</evidence>
<dbReference type="PANTHER" id="PTHR43406:SF1">
    <property type="entry name" value="TRYPTOPHAN SYNTHASE ALPHA CHAIN, CHLOROPLASTIC"/>
    <property type="match status" value="1"/>
</dbReference>
<dbReference type="UniPathway" id="UPA00035">
    <property type="reaction ID" value="UER00044"/>
</dbReference>
<comment type="catalytic activity">
    <reaction evidence="8 9">
        <text>(1S,2R)-1-C-(indol-3-yl)glycerol 3-phosphate + L-serine = D-glyceraldehyde 3-phosphate + L-tryptophan + H2O</text>
        <dbReference type="Rhea" id="RHEA:10532"/>
        <dbReference type="ChEBI" id="CHEBI:15377"/>
        <dbReference type="ChEBI" id="CHEBI:33384"/>
        <dbReference type="ChEBI" id="CHEBI:57912"/>
        <dbReference type="ChEBI" id="CHEBI:58866"/>
        <dbReference type="ChEBI" id="CHEBI:59776"/>
        <dbReference type="EC" id="4.2.1.20"/>
    </reaction>
</comment>
<evidence type="ECO:0000256" key="3">
    <source>
        <dbReference type="ARBA" id="ARBA00011270"/>
    </source>
</evidence>
<evidence type="ECO:0000256" key="5">
    <source>
        <dbReference type="ARBA" id="ARBA00022822"/>
    </source>
</evidence>
<dbReference type="Gene3D" id="3.20.20.70">
    <property type="entry name" value="Aldolase class I"/>
    <property type="match status" value="1"/>
</dbReference>
<dbReference type="InterPro" id="IPR002028">
    <property type="entry name" value="Trp_synthase_suA"/>
</dbReference>
<dbReference type="SUPFAM" id="SSF51366">
    <property type="entry name" value="Ribulose-phoshate binding barrel"/>
    <property type="match status" value="1"/>
</dbReference>
<evidence type="ECO:0000313" key="11">
    <source>
        <dbReference type="EMBL" id="MBR1369843.1"/>
    </source>
</evidence>
<evidence type="ECO:0000256" key="4">
    <source>
        <dbReference type="ARBA" id="ARBA00022605"/>
    </source>
</evidence>
<evidence type="ECO:0000256" key="1">
    <source>
        <dbReference type="ARBA" id="ARBA00003365"/>
    </source>
</evidence>
<feature type="active site" description="Proton acceptor" evidence="9">
    <location>
        <position position="46"/>
    </location>
</feature>
<dbReference type="CDD" id="cd04724">
    <property type="entry name" value="Tryptophan_synthase_alpha"/>
    <property type="match status" value="1"/>
</dbReference>
<protein>
    <recommendedName>
        <fullName evidence="9">Tryptophan synthase alpha chain</fullName>
        <ecNumber evidence="9">4.2.1.20</ecNumber>
    </recommendedName>
</protein>
<comment type="function">
    <text evidence="1 9">The alpha subunit is responsible for the aldol cleavage of indoleglycerol phosphate to indole and glyceraldehyde 3-phosphate.</text>
</comment>
<keyword evidence="12" id="KW-1185">Reference proteome</keyword>
<comment type="subunit">
    <text evidence="3 9">Tetramer of two alpha and two beta chains.</text>
</comment>
<feature type="active site" description="Proton acceptor" evidence="9">
    <location>
        <position position="57"/>
    </location>
</feature>
<reference evidence="11" key="1">
    <citation type="submission" date="2014-12" db="EMBL/GenBank/DDBJ databases">
        <authorList>
            <person name="Huang H.-H."/>
            <person name="Chen S.-C."/>
            <person name="Lai M.-C."/>
        </authorList>
    </citation>
    <scope>NUCLEOTIDE SEQUENCE</scope>
    <source>
        <strain evidence="11">K1F9705b</strain>
    </source>
</reference>
<accession>A0A8J7WBS5</accession>
<dbReference type="EC" id="4.2.1.20" evidence="9"/>
<evidence type="ECO:0000256" key="9">
    <source>
        <dbReference type="HAMAP-Rule" id="MF_00131"/>
    </source>
</evidence>
<dbReference type="InterPro" id="IPR011060">
    <property type="entry name" value="RibuloseP-bd_barrel"/>
</dbReference>
<dbReference type="InterPro" id="IPR013785">
    <property type="entry name" value="Aldolase_TIM"/>
</dbReference>
<keyword evidence="6 9" id="KW-0057">Aromatic amino acid biosynthesis</keyword>
<dbReference type="PANTHER" id="PTHR43406">
    <property type="entry name" value="TRYPTOPHAN SYNTHASE, ALPHA CHAIN"/>
    <property type="match status" value="1"/>
</dbReference>
<comment type="pathway">
    <text evidence="2 9">Amino-acid biosynthesis; L-tryptophan biosynthesis; L-tryptophan from chorismate: step 5/5.</text>
</comment>
<dbReference type="HAMAP" id="MF_00131">
    <property type="entry name" value="Trp_synth_alpha"/>
    <property type="match status" value="1"/>
</dbReference>
<dbReference type="NCBIfam" id="TIGR00262">
    <property type="entry name" value="trpA"/>
    <property type="match status" value="1"/>
</dbReference>
<evidence type="ECO:0000256" key="10">
    <source>
        <dbReference type="RuleBase" id="RU003662"/>
    </source>
</evidence>
<dbReference type="Proteomes" id="UP000730161">
    <property type="component" value="Unassembled WGS sequence"/>
</dbReference>
<keyword evidence="4 9" id="KW-0028">Amino-acid biosynthesis</keyword>
<dbReference type="AlphaFoldDB" id="A0A8J7WBS5"/>
<evidence type="ECO:0000256" key="6">
    <source>
        <dbReference type="ARBA" id="ARBA00023141"/>
    </source>
</evidence>
<dbReference type="Pfam" id="PF00290">
    <property type="entry name" value="Trp_syntA"/>
    <property type="match status" value="1"/>
</dbReference>
<sequence length="259" mass="26866">MTRIRDAFVRRNQPLLIACTVAGDPTPEISLAVIRSMITAGADMIELIVPSTNPVADGPVIRRGHERAIRSGNGIGTVFSLIEAVRRESEVPIILMTYANPVIARGEDLFLQDAARAGADGILVVDMPPEEGASLITQERLDPIFIIAPSTPTMRMKEIGTLGRGFLYLVSAPGVTGRRDHLPADLGSRIETLKAVTNLPVAVGFGIGSAGTAEEAVSAGADAVIAGSAITAAIEASTGDPAGDVRAVVGSIRGGIRPS</sequence>
<evidence type="ECO:0000256" key="7">
    <source>
        <dbReference type="ARBA" id="ARBA00023239"/>
    </source>
</evidence>
<keyword evidence="7 9" id="KW-0456">Lyase</keyword>
<comment type="caution">
    <text evidence="11">The sequence shown here is derived from an EMBL/GenBank/DDBJ whole genome shotgun (WGS) entry which is preliminary data.</text>
</comment>
<evidence type="ECO:0000313" key="12">
    <source>
        <dbReference type="Proteomes" id="UP000730161"/>
    </source>
</evidence>
<dbReference type="RefSeq" id="WP_211531594.1">
    <property type="nucleotide sequence ID" value="NZ_JWHL01000021.1"/>
</dbReference>
<evidence type="ECO:0000256" key="8">
    <source>
        <dbReference type="ARBA" id="ARBA00049047"/>
    </source>
</evidence>
<dbReference type="GO" id="GO:0004834">
    <property type="term" value="F:tryptophan synthase activity"/>
    <property type="evidence" value="ECO:0007669"/>
    <property type="project" value="UniProtKB-UniRule"/>
</dbReference>
<dbReference type="GO" id="GO:0005829">
    <property type="term" value="C:cytosol"/>
    <property type="evidence" value="ECO:0007669"/>
    <property type="project" value="TreeGrafter"/>
</dbReference>
<gene>
    <name evidence="9" type="primary">trpA</name>
    <name evidence="11" type="ORF">RJ53_10285</name>
</gene>
<name>A0A8J7WBS5_9EURY</name>
<keyword evidence="5 9" id="KW-0822">Tryptophan biosynthesis</keyword>